<name>A0AAE0KTX5_9CHLO</name>
<accession>A0AAE0KTX5</accession>
<organism evidence="1 2">
    <name type="scientific">Cymbomonas tetramitiformis</name>
    <dbReference type="NCBI Taxonomy" id="36881"/>
    <lineage>
        <taxon>Eukaryota</taxon>
        <taxon>Viridiplantae</taxon>
        <taxon>Chlorophyta</taxon>
        <taxon>Pyramimonadophyceae</taxon>
        <taxon>Pyramimonadales</taxon>
        <taxon>Pyramimonadaceae</taxon>
        <taxon>Cymbomonas</taxon>
    </lineage>
</organism>
<dbReference type="EMBL" id="LGRX02017555">
    <property type="protein sequence ID" value="KAK3260627.1"/>
    <property type="molecule type" value="Genomic_DNA"/>
</dbReference>
<reference evidence="1 2" key="1">
    <citation type="journal article" date="2015" name="Genome Biol. Evol.">
        <title>Comparative Genomics of a Bacterivorous Green Alga Reveals Evolutionary Causalities and Consequences of Phago-Mixotrophic Mode of Nutrition.</title>
        <authorList>
            <person name="Burns J.A."/>
            <person name="Paasch A."/>
            <person name="Narechania A."/>
            <person name="Kim E."/>
        </authorList>
    </citation>
    <scope>NUCLEOTIDE SEQUENCE [LARGE SCALE GENOMIC DNA]</scope>
    <source>
        <strain evidence="1 2">PLY_AMNH</strain>
    </source>
</reference>
<evidence type="ECO:0000313" key="2">
    <source>
        <dbReference type="Proteomes" id="UP001190700"/>
    </source>
</evidence>
<protein>
    <submittedName>
        <fullName evidence="1">Uncharacterized protein</fullName>
    </submittedName>
</protein>
<dbReference type="AlphaFoldDB" id="A0AAE0KTX5"/>
<keyword evidence="2" id="KW-1185">Reference proteome</keyword>
<comment type="caution">
    <text evidence="1">The sequence shown here is derived from an EMBL/GenBank/DDBJ whole genome shotgun (WGS) entry which is preliminary data.</text>
</comment>
<evidence type="ECO:0000313" key="1">
    <source>
        <dbReference type="EMBL" id="KAK3260627.1"/>
    </source>
</evidence>
<dbReference type="Proteomes" id="UP001190700">
    <property type="component" value="Unassembled WGS sequence"/>
</dbReference>
<proteinExistence type="predicted"/>
<gene>
    <name evidence="1" type="ORF">CYMTET_30425</name>
</gene>
<sequence>MEPHDPFPSDEEETTFSIADFGNADARECFVVKASPRDEFTFQFKIANRLTPHLSLMECTEVQAAEGKIVQTYYRPTSSAFVGNSKKRQVSLQSISKSRIF</sequence>